<dbReference type="InterPro" id="IPR020234">
    <property type="entry name" value="Mite_allergen_group-7"/>
</dbReference>
<dbReference type="Pfam" id="PF16984">
    <property type="entry name" value="Grp7_allergen"/>
    <property type="match status" value="1"/>
</dbReference>
<accession>A0ABM5IR17</accession>
<dbReference type="Proteomes" id="UP001652700">
    <property type="component" value="Unplaced"/>
</dbReference>
<dbReference type="InterPro" id="IPR038602">
    <property type="entry name" value="Mite_allergen_7_sf"/>
</dbReference>
<keyword evidence="2" id="KW-1185">Reference proteome</keyword>
<evidence type="ECO:0008006" key="3">
    <source>
        <dbReference type="Google" id="ProtNLM"/>
    </source>
</evidence>
<organism evidence="1 2">
    <name type="scientific">Diabrotica virgifera virgifera</name>
    <name type="common">western corn rootworm</name>
    <dbReference type="NCBI Taxonomy" id="50390"/>
    <lineage>
        <taxon>Eukaryota</taxon>
        <taxon>Metazoa</taxon>
        <taxon>Ecdysozoa</taxon>
        <taxon>Arthropoda</taxon>
        <taxon>Hexapoda</taxon>
        <taxon>Insecta</taxon>
        <taxon>Pterygota</taxon>
        <taxon>Neoptera</taxon>
        <taxon>Endopterygota</taxon>
        <taxon>Coleoptera</taxon>
        <taxon>Polyphaga</taxon>
        <taxon>Cucujiformia</taxon>
        <taxon>Chrysomeloidea</taxon>
        <taxon>Chrysomelidae</taxon>
        <taxon>Galerucinae</taxon>
        <taxon>Diabroticina</taxon>
        <taxon>Diabroticites</taxon>
        <taxon>Diabrotica</taxon>
    </lineage>
</organism>
<dbReference type="EnsemblMetazoa" id="XM_028283446.2">
    <property type="protein sequence ID" value="XP_028139247.2"/>
    <property type="gene ID" value="LOC114333557"/>
</dbReference>
<evidence type="ECO:0000313" key="1">
    <source>
        <dbReference type="EnsemblMetazoa" id="XP_028139247.2"/>
    </source>
</evidence>
<reference evidence="1" key="1">
    <citation type="submission" date="2025-05" db="UniProtKB">
        <authorList>
            <consortium name="EnsemblMetazoa"/>
        </authorList>
    </citation>
    <scope>IDENTIFICATION</scope>
</reference>
<dbReference type="GeneID" id="114333557"/>
<dbReference type="SUPFAM" id="SSF55394">
    <property type="entry name" value="Bactericidal permeability-increasing protein, BPI"/>
    <property type="match status" value="1"/>
</dbReference>
<evidence type="ECO:0000313" key="2">
    <source>
        <dbReference type="Proteomes" id="UP001652700"/>
    </source>
</evidence>
<dbReference type="Gene3D" id="3.15.10.50">
    <property type="match status" value="1"/>
</dbReference>
<sequence>MNVIGLCECIYLSRETFIVFTYKFRLSIHTANNMINKSVFTIFLLGVISLAQGFNTEYFDTEFLTSNGKLKLAKLVKYEPEKFDNYGVSGITANMNEYAEKIFFNIGRYALTHGLDPVNIANVTEDFMLASIKFKNGKLHGISTLKRYQDVLANYVHSSRTLIVTLPIEFVDLKFTYDYDVRIFGLGPSGSMDGEIKEFKFYLQFSLDLEHFVLSIKQLKTTDSGHISVQFHGNITDIIVNILSEFITTFLHPLLQGIIEAIIKLIAGGVVSEINKLLQQLVNPNATEFIIEELLVQLNKTLVN</sequence>
<dbReference type="InterPro" id="IPR017943">
    <property type="entry name" value="Bactericidal_perm-incr_a/b_dom"/>
</dbReference>
<proteinExistence type="predicted"/>
<protein>
    <recommendedName>
        <fullName evidence="3">Circadian clock-controlled protein-like</fullName>
    </recommendedName>
</protein>
<name>A0ABM5IR17_DIAVI</name>
<dbReference type="RefSeq" id="XP_028139247.2">
    <property type="nucleotide sequence ID" value="XM_028283446.2"/>
</dbReference>